<dbReference type="RefSeq" id="WP_179719519.1">
    <property type="nucleotide sequence ID" value="NZ_JACBZT010000001.1"/>
</dbReference>
<name>A0A853CK69_9ACTN</name>
<keyword evidence="5 6" id="KW-0472">Membrane</keyword>
<evidence type="ECO:0000256" key="1">
    <source>
        <dbReference type="ARBA" id="ARBA00004651"/>
    </source>
</evidence>
<evidence type="ECO:0000256" key="2">
    <source>
        <dbReference type="ARBA" id="ARBA00022475"/>
    </source>
</evidence>
<evidence type="ECO:0000256" key="5">
    <source>
        <dbReference type="ARBA" id="ARBA00023136"/>
    </source>
</evidence>
<keyword evidence="9" id="KW-1185">Reference proteome</keyword>
<dbReference type="EMBL" id="JACBZT010000001">
    <property type="protein sequence ID" value="NYJ07571.1"/>
    <property type="molecule type" value="Genomic_DNA"/>
</dbReference>
<dbReference type="GO" id="GO:0005886">
    <property type="term" value="C:plasma membrane"/>
    <property type="evidence" value="ECO:0007669"/>
    <property type="project" value="UniProtKB-SubCell"/>
</dbReference>
<accession>A0A853CK69</accession>
<evidence type="ECO:0000259" key="7">
    <source>
        <dbReference type="Pfam" id="PF13396"/>
    </source>
</evidence>
<dbReference type="InterPro" id="IPR027379">
    <property type="entry name" value="CLS_N"/>
</dbReference>
<evidence type="ECO:0000313" key="8">
    <source>
        <dbReference type="EMBL" id="NYJ07571.1"/>
    </source>
</evidence>
<reference evidence="8 9" key="1">
    <citation type="submission" date="2020-07" db="EMBL/GenBank/DDBJ databases">
        <title>Sequencing the genomes of 1000 actinobacteria strains.</title>
        <authorList>
            <person name="Klenk H.-P."/>
        </authorList>
    </citation>
    <scope>NUCLEOTIDE SEQUENCE [LARGE SCALE GENOMIC DNA]</scope>
    <source>
        <strain evidence="8 9">DSM 104001</strain>
    </source>
</reference>
<sequence>MLAAVSGSDFPLQNIIWTMLIFFGFALWVWLLVVVLTDLFARAELKTWLKVAWVVVFFVLPILGPLGYLCTRPPDAGELRFTGRRSVPVDDDYYRTTVTGDGQYHGLHDEATWRRDMSGPVRPA</sequence>
<feature type="transmembrane region" description="Helical" evidence="6">
    <location>
        <begin position="15"/>
        <end position="36"/>
    </location>
</feature>
<evidence type="ECO:0000256" key="6">
    <source>
        <dbReference type="SAM" id="Phobius"/>
    </source>
</evidence>
<feature type="transmembrane region" description="Helical" evidence="6">
    <location>
        <begin position="48"/>
        <end position="69"/>
    </location>
</feature>
<evidence type="ECO:0000256" key="3">
    <source>
        <dbReference type="ARBA" id="ARBA00022692"/>
    </source>
</evidence>
<evidence type="ECO:0000313" key="9">
    <source>
        <dbReference type="Proteomes" id="UP000541969"/>
    </source>
</evidence>
<dbReference type="AlphaFoldDB" id="A0A853CK69"/>
<gene>
    <name evidence="8" type="ORF">GGQ55_003849</name>
</gene>
<protein>
    <recommendedName>
        <fullName evidence="7">Cardiolipin synthase N-terminal domain-containing protein</fullName>
    </recommendedName>
</protein>
<feature type="domain" description="Cardiolipin synthase N-terminal" evidence="7">
    <location>
        <begin position="26"/>
        <end position="71"/>
    </location>
</feature>
<proteinExistence type="predicted"/>
<comment type="caution">
    <text evidence="8">The sequence shown here is derived from an EMBL/GenBank/DDBJ whole genome shotgun (WGS) entry which is preliminary data.</text>
</comment>
<comment type="subcellular location">
    <subcellularLocation>
        <location evidence="1">Cell membrane</location>
        <topology evidence="1">Multi-pass membrane protein</topology>
    </subcellularLocation>
</comment>
<dbReference type="Pfam" id="PF13396">
    <property type="entry name" value="PLDc_N"/>
    <property type="match status" value="1"/>
</dbReference>
<organism evidence="8 9">
    <name type="scientific">Petropleomorpha daqingensis</name>
    <dbReference type="NCBI Taxonomy" id="2026353"/>
    <lineage>
        <taxon>Bacteria</taxon>
        <taxon>Bacillati</taxon>
        <taxon>Actinomycetota</taxon>
        <taxon>Actinomycetes</taxon>
        <taxon>Geodermatophilales</taxon>
        <taxon>Geodermatophilaceae</taxon>
        <taxon>Petropleomorpha</taxon>
    </lineage>
</organism>
<keyword evidence="4 6" id="KW-1133">Transmembrane helix</keyword>
<evidence type="ECO:0000256" key="4">
    <source>
        <dbReference type="ARBA" id="ARBA00022989"/>
    </source>
</evidence>
<keyword evidence="3 6" id="KW-0812">Transmembrane</keyword>
<dbReference type="Proteomes" id="UP000541969">
    <property type="component" value="Unassembled WGS sequence"/>
</dbReference>
<keyword evidence="2" id="KW-1003">Cell membrane</keyword>